<dbReference type="PROSITE" id="PS01124">
    <property type="entry name" value="HTH_ARAC_FAMILY_2"/>
    <property type="match status" value="1"/>
</dbReference>
<dbReference type="InterPro" id="IPR018060">
    <property type="entry name" value="HTH_AraC"/>
</dbReference>
<keyword evidence="2" id="KW-0238">DNA-binding</keyword>
<dbReference type="Pfam" id="PF02311">
    <property type="entry name" value="AraC_binding"/>
    <property type="match status" value="1"/>
</dbReference>
<dbReference type="PANTHER" id="PTHR43280:SF28">
    <property type="entry name" value="HTH-TYPE TRANSCRIPTIONAL ACTIVATOR RHAS"/>
    <property type="match status" value="1"/>
</dbReference>
<dbReference type="Pfam" id="PF12833">
    <property type="entry name" value="HTH_18"/>
    <property type="match status" value="1"/>
</dbReference>
<keyword evidence="1" id="KW-0805">Transcription regulation</keyword>
<organism evidence="5 6">
    <name type="scientific">Clostridium sartagoforme</name>
    <dbReference type="NCBI Taxonomy" id="84031"/>
    <lineage>
        <taxon>Bacteria</taxon>
        <taxon>Bacillati</taxon>
        <taxon>Bacillota</taxon>
        <taxon>Clostridia</taxon>
        <taxon>Eubacteriales</taxon>
        <taxon>Clostridiaceae</taxon>
        <taxon>Clostridium</taxon>
    </lineage>
</organism>
<evidence type="ECO:0000313" key="5">
    <source>
        <dbReference type="EMBL" id="TGY40743.1"/>
    </source>
</evidence>
<dbReference type="InterPro" id="IPR014710">
    <property type="entry name" value="RmlC-like_jellyroll"/>
</dbReference>
<evidence type="ECO:0000256" key="3">
    <source>
        <dbReference type="ARBA" id="ARBA00023163"/>
    </source>
</evidence>
<keyword evidence="6" id="KW-1185">Reference proteome</keyword>
<proteinExistence type="predicted"/>
<dbReference type="GO" id="GO:0003700">
    <property type="term" value="F:DNA-binding transcription factor activity"/>
    <property type="evidence" value="ECO:0007669"/>
    <property type="project" value="InterPro"/>
</dbReference>
<dbReference type="SUPFAM" id="SSF51182">
    <property type="entry name" value="RmlC-like cupins"/>
    <property type="match status" value="1"/>
</dbReference>
<protein>
    <submittedName>
        <fullName evidence="5">AraC family transcriptional regulator</fullName>
    </submittedName>
</protein>
<dbReference type="OrthoDB" id="9791615at2"/>
<dbReference type="EMBL" id="SRYR01000011">
    <property type="protein sequence ID" value="TGY40743.1"/>
    <property type="molecule type" value="Genomic_DNA"/>
</dbReference>
<evidence type="ECO:0000256" key="1">
    <source>
        <dbReference type="ARBA" id="ARBA00023015"/>
    </source>
</evidence>
<dbReference type="Proteomes" id="UP000306888">
    <property type="component" value="Unassembled WGS sequence"/>
</dbReference>
<dbReference type="InterPro" id="IPR003313">
    <property type="entry name" value="AraC-bd"/>
</dbReference>
<gene>
    <name evidence="5" type="ORF">E5347_14275</name>
</gene>
<comment type="caution">
    <text evidence="5">The sequence shown here is derived from an EMBL/GenBank/DDBJ whole genome shotgun (WGS) entry which is preliminary data.</text>
</comment>
<dbReference type="GO" id="GO:0043565">
    <property type="term" value="F:sequence-specific DNA binding"/>
    <property type="evidence" value="ECO:0007669"/>
    <property type="project" value="InterPro"/>
</dbReference>
<accession>A0A4S2DIM0</accession>
<evidence type="ECO:0000259" key="4">
    <source>
        <dbReference type="PROSITE" id="PS01124"/>
    </source>
</evidence>
<feature type="domain" description="HTH araC/xylS-type" evidence="4">
    <location>
        <begin position="177"/>
        <end position="275"/>
    </location>
</feature>
<name>A0A4S2DIM0_9CLOT</name>
<dbReference type="PANTHER" id="PTHR43280">
    <property type="entry name" value="ARAC-FAMILY TRANSCRIPTIONAL REGULATOR"/>
    <property type="match status" value="1"/>
</dbReference>
<reference evidence="5 6" key="1">
    <citation type="submission" date="2019-04" db="EMBL/GenBank/DDBJ databases">
        <title>Microbes associate with the intestines of laboratory mice.</title>
        <authorList>
            <person name="Navarre W."/>
            <person name="Wong E."/>
            <person name="Huang K."/>
            <person name="Tropini C."/>
            <person name="Ng K."/>
            <person name="Yu B."/>
        </authorList>
    </citation>
    <scope>NUCLEOTIDE SEQUENCE [LARGE SCALE GENOMIC DNA]</scope>
    <source>
        <strain evidence="5 6">NM50_B9-20</strain>
    </source>
</reference>
<evidence type="ECO:0000256" key="2">
    <source>
        <dbReference type="ARBA" id="ARBA00023125"/>
    </source>
</evidence>
<dbReference type="InterPro" id="IPR009057">
    <property type="entry name" value="Homeodomain-like_sf"/>
</dbReference>
<dbReference type="Gene3D" id="2.60.120.10">
    <property type="entry name" value="Jelly Rolls"/>
    <property type="match status" value="1"/>
</dbReference>
<keyword evidence="3" id="KW-0804">Transcription</keyword>
<dbReference type="Gene3D" id="1.10.10.60">
    <property type="entry name" value="Homeodomain-like"/>
    <property type="match status" value="2"/>
</dbReference>
<dbReference type="RefSeq" id="WP_136007911.1">
    <property type="nucleotide sequence ID" value="NZ_SRYR01000011.1"/>
</dbReference>
<dbReference type="InterPro" id="IPR011051">
    <property type="entry name" value="RmlC_Cupin_sf"/>
</dbReference>
<dbReference type="SMART" id="SM00342">
    <property type="entry name" value="HTH_ARAC"/>
    <property type="match status" value="1"/>
</dbReference>
<dbReference type="SUPFAM" id="SSF46689">
    <property type="entry name" value="Homeodomain-like"/>
    <property type="match status" value="2"/>
</dbReference>
<dbReference type="AlphaFoldDB" id="A0A4S2DIM0"/>
<evidence type="ECO:0000313" key="6">
    <source>
        <dbReference type="Proteomes" id="UP000306888"/>
    </source>
</evidence>
<sequence length="355" mass="41481">MQNMKYYYDFSGQKFGYPLSLSINSFNRQVFSRHSSLEIAYVLKGEYEVITENFSHIIKEHELVIIAPNDIHIIRPNSREENVILTIHIDFSLFPSAMIGEIKHSYESIVCTDNNNFKLLKKLKLQIGKLIGVLLRGNNNLLELNTIMMEIVYITSNHMQYPIERLPLQSIHRENYIKAIQYIDSHYQEDLRLSDVANTLMFSISYTSKLFKKYTGIPFVKYVALVRVRESIESLLEGKKSIEQIAADCGMPNSKAYTTAFKELYGIVPSHYRKKFVNNIKFNEDKREQLMYLDYNQRQLLQHLLEESENIIYENNGIKIEMKEGHILCSIQKSKDIRSTITHCNDEIIIDIDNV</sequence>